<gene>
    <name evidence="2" type="ORF">JXQ802_LOCUS27683</name>
</gene>
<reference evidence="2" key="1">
    <citation type="submission" date="2021-02" db="EMBL/GenBank/DDBJ databases">
        <authorList>
            <person name="Nowell W R."/>
        </authorList>
    </citation>
    <scope>NUCLEOTIDE SEQUENCE</scope>
</reference>
<dbReference type="Proteomes" id="UP000663870">
    <property type="component" value="Unassembled WGS sequence"/>
</dbReference>
<evidence type="ECO:0000256" key="1">
    <source>
        <dbReference type="SAM" id="MobiDB-lite"/>
    </source>
</evidence>
<dbReference type="EMBL" id="CAJNOL010001013">
    <property type="protein sequence ID" value="CAF1264924.1"/>
    <property type="molecule type" value="Genomic_DNA"/>
</dbReference>
<evidence type="ECO:0008006" key="4">
    <source>
        <dbReference type="Google" id="ProtNLM"/>
    </source>
</evidence>
<dbReference type="AlphaFoldDB" id="A0A815B2E4"/>
<evidence type="ECO:0000313" key="3">
    <source>
        <dbReference type="Proteomes" id="UP000663870"/>
    </source>
</evidence>
<organism evidence="2 3">
    <name type="scientific">Rotaria sordida</name>
    <dbReference type="NCBI Taxonomy" id="392033"/>
    <lineage>
        <taxon>Eukaryota</taxon>
        <taxon>Metazoa</taxon>
        <taxon>Spiralia</taxon>
        <taxon>Gnathifera</taxon>
        <taxon>Rotifera</taxon>
        <taxon>Eurotatoria</taxon>
        <taxon>Bdelloidea</taxon>
        <taxon>Philodinida</taxon>
        <taxon>Philodinidae</taxon>
        <taxon>Rotaria</taxon>
    </lineage>
</organism>
<protein>
    <recommendedName>
        <fullName evidence="4">CABIT domain-containing protein</fullName>
    </recommendedName>
</protein>
<keyword evidence="3" id="KW-1185">Reference proteome</keyword>
<evidence type="ECO:0000313" key="2">
    <source>
        <dbReference type="EMBL" id="CAF1264924.1"/>
    </source>
</evidence>
<sequence>MHYLLGDQHFYFPSSNEQSYTLQEFLDNKYNNEYSLPIIVRITSLNIHGRSIKNLLPKNTPLLLLDTYQFESILAEYYHSNEGKYHSTKHRLTSTQAKIASKTTTKFRTMKKLSTSLVTLSKTNLTDDNSDDDDDYENMRIIIRNLNQKHSLSIPFCRIPINYHGFFELLNENDQAIEPFHKLSNLLIREYKNDINNNNNQEIYTEKWPQVFYLRSTCIAYTKRYIPDERKLSGSADSCYGSLSDLDLHKSLLILNDETIILQPGQIITIISQCSAYRSQTHNKELQTGQFESHSSTSWLRNKSRFFFLRKKNQSSHSYKNQFTNSTQSIYDISKKSEPYLKCQTEQGDIVYILIHESGLFSPLHSQNNRSKSMTESENIDITGVFQLQDLLSNFRFPISVNLLNNSITFDNIYSPATINQHESSLFSLTKFRLLLPYTENVVFVCPLVISSSFKSQIIVIPIPINSDIEIQRCLNMREILKNRYFHNLIQTCTYIINQYKTELSYIHFPLVLNTTTKYIFKRKHPLFKKRSQSETHLEYYSSDLTKRKYRRSCEIYNYNDKSDIENNKVNIHQHEQLYHRDSFEKTKQKLSNNLIDNNQRQQPTRRSGHYAKIKTDKPKKYLRQQEYDSQDENYRDLDHIYDYIRSGDITDDVQRIQAKEQAFNTEYYNQINNTAQVYQSTVHNLSNSIIKKSEKKISLTDNCPTTKENHRFRRNLDDSRPFNESDQDIRNTPYLESKRNTTNTLPETTNLKTIIKMKRLSKQ</sequence>
<feature type="region of interest" description="Disordered" evidence="1">
    <location>
        <begin position="717"/>
        <end position="745"/>
    </location>
</feature>
<comment type="caution">
    <text evidence="2">The sequence shown here is derived from an EMBL/GenBank/DDBJ whole genome shotgun (WGS) entry which is preliminary data.</text>
</comment>
<accession>A0A815B2E4</accession>
<feature type="compositionally biased region" description="Basic and acidic residues" evidence="1">
    <location>
        <begin position="717"/>
        <end position="730"/>
    </location>
</feature>
<name>A0A815B2E4_9BILA</name>
<proteinExistence type="predicted"/>